<dbReference type="Gene3D" id="2.30.29.30">
    <property type="entry name" value="Pleckstrin-homology domain (PH domain)/Phosphotyrosine-binding domain (PTB)"/>
    <property type="match status" value="1"/>
</dbReference>
<reference evidence="6" key="1">
    <citation type="submission" date="2020-12" db="EMBL/GenBank/DDBJ databases">
        <title>Metabolic potential, ecology and presence of endohyphal bacteria is reflected in genomic diversity of Mucoromycotina.</title>
        <authorList>
            <person name="Muszewska A."/>
            <person name="Okrasinska A."/>
            <person name="Steczkiewicz K."/>
            <person name="Drgas O."/>
            <person name="Orlowska M."/>
            <person name="Perlinska-Lenart U."/>
            <person name="Aleksandrzak-Piekarczyk T."/>
            <person name="Szatraj K."/>
            <person name="Zielenkiewicz U."/>
            <person name="Pilsyk S."/>
            <person name="Malc E."/>
            <person name="Mieczkowski P."/>
            <person name="Kruszewska J.S."/>
            <person name="Biernat P."/>
            <person name="Pawlowska J."/>
        </authorList>
    </citation>
    <scope>NUCLEOTIDE SEQUENCE</scope>
    <source>
        <strain evidence="6">CBS 226.32</strain>
    </source>
</reference>
<evidence type="ECO:0000313" key="7">
    <source>
        <dbReference type="Proteomes" id="UP000650833"/>
    </source>
</evidence>
<evidence type="ECO:0008006" key="8">
    <source>
        <dbReference type="Google" id="ProtNLM"/>
    </source>
</evidence>
<evidence type="ECO:0000259" key="5">
    <source>
        <dbReference type="Pfam" id="PF22972"/>
    </source>
</evidence>
<feature type="compositionally biased region" description="Low complexity" evidence="3">
    <location>
        <begin position="837"/>
        <end position="852"/>
    </location>
</feature>
<dbReference type="GO" id="GO:0005654">
    <property type="term" value="C:nucleoplasm"/>
    <property type="evidence" value="ECO:0007669"/>
    <property type="project" value="TreeGrafter"/>
</dbReference>
<dbReference type="GO" id="GO:0072542">
    <property type="term" value="F:protein phosphatase activator activity"/>
    <property type="evidence" value="ECO:0007669"/>
    <property type="project" value="TreeGrafter"/>
</dbReference>
<dbReference type="PANTHER" id="PTHR23318:SF0">
    <property type="entry name" value="SERINE_THREONINE-PROTEIN PHOSPHATASE 4 REGULATORY SUBUNIT 3"/>
    <property type="match status" value="1"/>
</dbReference>
<feature type="domain" description="Serine/threonine-protein phosphatase 4 regulatory subunit 3-like central" evidence="4">
    <location>
        <begin position="156"/>
        <end position="659"/>
    </location>
</feature>
<comment type="caution">
    <text evidence="6">The sequence shown here is derived from an EMBL/GenBank/DDBJ whole genome shotgun (WGS) entry which is preliminary data.</text>
</comment>
<evidence type="ECO:0000313" key="6">
    <source>
        <dbReference type="EMBL" id="KAG2196018.1"/>
    </source>
</evidence>
<evidence type="ECO:0000256" key="2">
    <source>
        <dbReference type="ARBA" id="ARBA00023242"/>
    </source>
</evidence>
<feature type="compositionally biased region" description="Polar residues" evidence="3">
    <location>
        <begin position="7"/>
        <end position="18"/>
    </location>
</feature>
<dbReference type="EMBL" id="JAEPRC010000499">
    <property type="protein sequence ID" value="KAG2196018.1"/>
    <property type="molecule type" value="Genomic_DNA"/>
</dbReference>
<dbReference type="InterPro" id="IPR011993">
    <property type="entry name" value="PH-like_dom_sf"/>
</dbReference>
<dbReference type="OrthoDB" id="27483at2759"/>
<dbReference type="GO" id="GO:0030289">
    <property type="term" value="C:protein phosphatase 4 complex"/>
    <property type="evidence" value="ECO:0007669"/>
    <property type="project" value="TreeGrafter"/>
</dbReference>
<dbReference type="InterPro" id="IPR055236">
    <property type="entry name" value="EVH1_PP4R3"/>
</dbReference>
<evidence type="ECO:0000259" key="4">
    <source>
        <dbReference type="Pfam" id="PF04802"/>
    </source>
</evidence>
<dbReference type="Pfam" id="PF22972">
    <property type="entry name" value="EVH1_PP4R3"/>
    <property type="match status" value="1"/>
</dbReference>
<evidence type="ECO:0000256" key="3">
    <source>
        <dbReference type="SAM" id="MobiDB-lite"/>
    </source>
</evidence>
<feature type="region of interest" description="Disordered" evidence="3">
    <location>
        <begin position="116"/>
        <end position="149"/>
    </location>
</feature>
<keyword evidence="2" id="KW-0539">Nucleus</keyword>
<name>A0A8H7QQV9_9FUNG</name>
<evidence type="ECO:0000256" key="1">
    <source>
        <dbReference type="ARBA" id="ARBA00004123"/>
    </source>
</evidence>
<dbReference type="PANTHER" id="PTHR23318">
    <property type="entry name" value="ATP SYNTHASE GAMMA-RELATED"/>
    <property type="match status" value="1"/>
</dbReference>
<gene>
    <name evidence="6" type="ORF">INT46_007789</name>
</gene>
<feature type="compositionally biased region" description="Acidic residues" evidence="3">
    <location>
        <begin position="792"/>
        <end position="801"/>
    </location>
</feature>
<keyword evidence="7" id="KW-1185">Reference proteome</keyword>
<dbReference type="Proteomes" id="UP000650833">
    <property type="component" value="Unassembled WGS sequence"/>
</dbReference>
<dbReference type="GO" id="GO:0006974">
    <property type="term" value="P:DNA damage response"/>
    <property type="evidence" value="ECO:0007669"/>
    <property type="project" value="TreeGrafter"/>
</dbReference>
<proteinExistence type="predicted"/>
<feature type="region of interest" description="Disordered" evidence="3">
    <location>
        <begin position="1"/>
        <end position="22"/>
    </location>
</feature>
<feature type="domain" description="PP4R3 EVH1-like" evidence="5">
    <location>
        <begin position="22"/>
        <end position="117"/>
    </location>
</feature>
<dbReference type="SUPFAM" id="SSF48371">
    <property type="entry name" value="ARM repeat"/>
    <property type="match status" value="1"/>
</dbReference>
<dbReference type="SUPFAM" id="SSF50729">
    <property type="entry name" value="PH domain-like"/>
    <property type="match status" value="1"/>
</dbReference>
<dbReference type="InterPro" id="IPR051137">
    <property type="entry name" value="PP4R3-like"/>
</dbReference>
<protein>
    <recommendedName>
        <fullName evidence="8">Serine/threonine-protein phosphatase 4 regulatory subunit 3-like central domain-containing protein</fullName>
    </recommendedName>
</protein>
<dbReference type="InterPro" id="IPR006887">
    <property type="entry name" value="P4R3-like_central_dom"/>
</dbReference>
<feature type="compositionally biased region" description="Acidic residues" evidence="3">
    <location>
        <begin position="770"/>
        <end position="780"/>
    </location>
</feature>
<feature type="region of interest" description="Disordered" evidence="3">
    <location>
        <begin position="663"/>
        <end position="874"/>
    </location>
</feature>
<dbReference type="Pfam" id="PF04802">
    <property type="entry name" value="PP4R3"/>
    <property type="match status" value="1"/>
</dbReference>
<sequence length="874" mass="99697">MTEENQQKQLSPTEQDASPSAHRVKLYQLNAETNWEDKGTGFCVYQVGKDGEPDQLIVHSEVDNSVLLSSIVEKRRLYQRQQDTLIVWTENETRDLALSFQEPAGCEEIWQYMGKSQDGNRSKIAGDDDSGDVTPPPRQSPEMTSLPDPELSNLKEIADIFTAAHTLNEKDKISTYITIENYFDKILPMFETCEDLEDIVDLHLLYKVIIGLLALNDQGLIEQLLRDEYIIGFMGILEYNPNTPGMKAKHREFIKSHGNTKQVVDLADESIKRKIDQTFRLEYLQGILQSGGDTDEGLLGVLNNMIFQNHAEIVNHIQNNHIFLGELFQIVRSQDTTEEKRNETIRFVHQLCGLTKQMQNSVRVSLYRSLADYGLFDLMHYSLVDKERSIRIASLNILAAFTDLDVACVRGHLLLQAKEERNTEPLISTIVEQFASDSNHDLKVQYFEVLRLLLDPNGNSPGGPVMNDPLKQAPETDEFLQIFYDKYIKTLLKPIESLEIKPILLKGPVEPLALTQDQAQLCLYICEFLYFAIRNHGFRSKYILLSSDLFARVSQLYRSKYVYIKLGGLRFFRVCVSICDEFYNRNLIKNNIFEATIRVLLDTNGQDCLLNSACLDLLEFIRKENIKILVNHLITQFGTVLDTITYISTCEQLREKYKQNMKVAASNDDKADEESISNDKSEKKDNHDGWSSSTVDYDEEEYFNGSDEDDSLPPAQIPIESEKTKEGKIIKTPLVSYEGEDDEEEEKILVQNKTTKETEKVKPTSMAIEKEEEQEQEAEETNQSLKRKDRNEDDDDDDQEEKEAIKIAKASLSPPPFKSRKQSINDDEEDDVLAKRSAASASSSTTSPSSSPRQSPLAKKIVIKTSTIEKMRSQ</sequence>
<comment type="subcellular location">
    <subcellularLocation>
        <location evidence="1">Nucleus</location>
    </subcellularLocation>
</comment>
<feature type="compositionally biased region" description="Basic and acidic residues" evidence="3">
    <location>
        <begin position="720"/>
        <end position="729"/>
    </location>
</feature>
<feature type="compositionally biased region" description="Acidic residues" evidence="3">
    <location>
        <begin position="696"/>
        <end position="711"/>
    </location>
</feature>
<feature type="compositionally biased region" description="Basic and acidic residues" evidence="3">
    <location>
        <begin position="677"/>
        <end position="688"/>
    </location>
</feature>
<dbReference type="AlphaFoldDB" id="A0A8H7QQV9"/>
<dbReference type="InterPro" id="IPR016024">
    <property type="entry name" value="ARM-type_fold"/>
</dbReference>
<accession>A0A8H7QQV9</accession>
<organism evidence="6 7">
    <name type="scientific">Mucor plumbeus</name>
    <dbReference type="NCBI Taxonomy" id="97098"/>
    <lineage>
        <taxon>Eukaryota</taxon>
        <taxon>Fungi</taxon>
        <taxon>Fungi incertae sedis</taxon>
        <taxon>Mucoromycota</taxon>
        <taxon>Mucoromycotina</taxon>
        <taxon>Mucoromycetes</taxon>
        <taxon>Mucorales</taxon>
        <taxon>Mucorineae</taxon>
        <taxon>Mucoraceae</taxon>
        <taxon>Mucor</taxon>
    </lineage>
</organism>